<dbReference type="EMBL" id="FPBJ01000085">
    <property type="protein sequence ID" value="SFU98880.1"/>
    <property type="molecule type" value="Genomic_DNA"/>
</dbReference>
<dbReference type="AlphaFoldDB" id="A0A1I7KN98"/>
<evidence type="ECO:0000313" key="1">
    <source>
        <dbReference type="EMBL" id="SFU98880.1"/>
    </source>
</evidence>
<dbReference type="RefSeq" id="WP_092554456.1">
    <property type="nucleotide sequence ID" value="NZ_CAWRBG010000062.1"/>
</dbReference>
<dbReference type="Proteomes" id="UP000242496">
    <property type="component" value="Unassembled WGS sequence"/>
</dbReference>
<accession>A0A1I7KN98</accession>
<name>A0A1I7KN98_9GAMM</name>
<dbReference type="OrthoDB" id="6444938at2"/>
<keyword evidence="2" id="KW-1185">Reference proteome</keyword>
<organism evidence="1 2">
    <name type="scientific">Xenorhabdus koppenhoeferi</name>
    <dbReference type="NCBI Taxonomy" id="351659"/>
    <lineage>
        <taxon>Bacteria</taxon>
        <taxon>Pseudomonadati</taxon>
        <taxon>Pseudomonadota</taxon>
        <taxon>Gammaproteobacteria</taxon>
        <taxon>Enterobacterales</taxon>
        <taxon>Morganellaceae</taxon>
        <taxon>Xenorhabdus</taxon>
    </lineage>
</organism>
<gene>
    <name evidence="1" type="ORF">SAMN05421784_1852</name>
</gene>
<sequence>MTQSTLLERKRKALIYAKLDTLKKKYGSYSEFIEVDNFNYRLDLDEEILTIALICSFERDVLAVNKKSEAEQLIVDTYNSFYTQFGNLTEDGNAFINEVLKLVARKTEPIKGNKK</sequence>
<protein>
    <submittedName>
        <fullName evidence="1">Uncharacterized protein</fullName>
    </submittedName>
</protein>
<evidence type="ECO:0000313" key="2">
    <source>
        <dbReference type="Proteomes" id="UP000242496"/>
    </source>
</evidence>
<dbReference type="STRING" id="351659.SAMN05421784_1852"/>
<proteinExistence type="predicted"/>
<reference evidence="2" key="1">
    <citation type="submission" date="2016-10" db="EMBL/GenBank/DDBJ databases">
        <authorList>
            <person name="Varghese N."/>
            <person name="Submissions S."/>
        </authorList>
    </citation>
    <scope>NUCLEOTIDE SEQUENCE [LARGE SCALE GENOMIC DNA]</scope>
    <source>
        <strain evidence="2">DSM 18168</strain>
    </source>
</reference>